<protein>
    <submittedName>
        <fullName evidence="2">Helix-turn-helix protein</fullName>
    </submittedName>
</protein>
<dbReference type="SUPFAM" id="SSF47413">
    <property type="entry name" value="lambda repressor-like DNA-binding domains"/>
    <property type="match status" value="1"/>
</dbReference>
<name>A0A8S5Q970_9CAUD</name>
<evidence type="ECO:0000313" key="2">
    <source>
        <dbReference type="EMBL" id="DAE15020.1"/>
    </source>
</evidence>
<dbReference type="InterPro" id="IPR001387">
    <property type="entry name" value="Cro/C1-type_HTH"/>
</dbReference>
<proteinExistence type="predicted"/>
<dbReference type="InterPro" id="IPR010982">
    <property type="entry name" value="Lambda_DNA-bd_dom_sf"/>
</dbReference>
<evidence type="ECO:0000259" key="1">
    <source>
        <dbReference type="PROSITE" id="PS50943"/>
    </source>
</evidence>
<dbReference type="SMART" id="SM00530">
    <property type="entry name" value="HTH_XRE"/>
    <property type="match status" value="1"/>
</dbReference>
<dbReference type="EMBL" id="BK015598">
    <property type="protein sequence ID" value="DAE15020.1"/>
    <property type="molecule type" value="Genomic_DNA"/>
</dbReference>
<dbReference type="Pfam" id="PF01381">
    <property type="entry name" value="HTH_3"/>
    <property type="match status" value="1"/>
</dbReference>
<dbReference type="PROSITE" id="PS50943">
    <property type="entry name" value="HTH_CROC1"/>
    <property type="match status" value="1"/>
</dbReference>
<organism evidence="2">
    <name type="scientific">Siphoviridae sp. cty3u30</name>
    <dbReference type="NCBI Taxonomy" id="2825744"/>
    <lineage>
        <taxon>Viruses</taxon>
        <taxon>Duplodnaviria</taxon>
        <taxon>Heunggongvirae</taxon>
        <taxon>Uroviricota</taxon>
        <taxon>Caudoviricetes</taxon>
    </lineage>
</organism>
<reference evidence="2" key="1">
    <citation type="journal article" date="2021" name="Proc. Natl. Acad. Sci. U.S.A.">
        <title>A Catalog of Tens of Thousands of Viruses from Human Metagenomes Reveals Hidden Associations with Chronic Diseases.</title>
        <authorList>
            <person name="Tisza M.J."/>
            <person name="Buck C.B."/>
        </authorList>
    </citation>
    <scope>NUCLEOTIDE SEQUENCE</scope>
    <source>
        <strain evidence="2">Cty3u30</strain>
    </source>
</reference>
<dbReference type="CDD" id="cd00093">
    <property type="entry name" value="HTH_XRE"/>
    <property type="match status" value="1"/>
</dbReference>
<sequence length="143" mass="16640">MQCFGVDALTDWDLPFSKKEWPRPGRSLHFRICLWISLLFLSGRRVPHTLPLFFARLTIVKIRISRQKEKIKRKGGKKMARMRIKELLKDRGIPRHYIATLFDVTDGAVEKWCSGETVPSARILPELARTLNCTIDELYDKEG</sequence>
<accession>A0A8S5Q970</accession>
<feature type="domain" description="HTH cro/C1-type" evidence="1">
    <location>
        <begin position="84"/>
        <end position="138"/>
    </location>
</feature>
<dbReference type="Gene3D" id="1.10.260.40">
    <property type="entry name" value="lambda repressor-like DNA-binding domains"/>
    <property type="match status" value="1"/>
</dbReference>
<dbReference type="GO" id="GO:0003677">
    <property type="term" value="F:DNA binding"/>
    <property type="evidence" value="ECO:0007669"/>
    <property type="project" value="InterPro"/>
</dbReference>